<feature type="region of interest" description="Disordered" evidence="2">
    <location>
        <begin position="1374"/>
        <end position="1393"/>
    </location>
</feature>
<feature type="domain" description="RING-type" evidence="3">
    <location>
        <begin position="1487"/>
        <end position="1528"/>
    </location>
</feature>
<feature type="region of interest" description="Disordered" evidence="2">
    <location>
        <begin position="689"/>
        <end position="799"/>
    </location>
</feature>
<dbReference type="GO" id="GO:0005634">
    <property type="term" value="C:nucleus"/>
    <property type="evidence" value="ECO:0007669"/>
    <property type="project" value="TreeGrafter"/>
</dbReference>
<sequence length="1534" mass="169002">MAKGKATGARRKAAEKAAAARQKQAESSDDGMAAALGDLQLDPRGDGLYSGTFRWLESKRFPRLPPFPGHRQPNDDGTSAPVCLTKGWEGYLRSRGAEDLVNVAQRDPSCLDALSFPVSILHVLSLLRLMETTDDKAYEERHIVVLGATTKAEQRVWRITDYWHELAHFFPQFRITLWFVGPEVSEHCPEKAVPSNLCVQHIRGTLLTLLQRPDGSVLRPDNTILVGFNTGFGNFVESQRYDLLFSWLPDLYAVADSGFPAIFTCANDYADMNGEFAVQSRVVGAKFLLLPMQNPFSAASHLHEEGKRETSWSRGNSFLYVIQGADKKRRIALESGNVAMLERRLDDATLNPHIVDQLGRHFYRGMVLTKNQASRCKDLNGALSSSNQTDSPPSKLKTPFYPTQNQQTMAGIKFLNLKGWHPSNARNQKRIWIAEQEAKAKQQREQEAATEVRRSAELQKYQQLAVARGDAETARRMDQEQVGFLYAPPPGLQKAENASSEQAAAAAEGDDDAARAFRKRLETRPLERYVGRKADEPLTIQTQVERFPFLKDAPVEGDYTASVKVNFKPMGVVLRNVRCLRCSEWGHQSGDRECSLRDVNPNDAARQAREDPMALMAQKKQELVLRKAAMPLEMRGRHAAMGGDDELKEETEMLVSSGEEDANASDVERAFLAQLSTKEKRALLKKLRAESKKLKKHKKRKDSSSKRRSRRRRASSSDSSSSDSSDAESDSDARRSSKRRPTSPPPPPLPPAPPLPSSVPAPPARRKASRGHAGAKAAAPPAPGHLLAPSQPPLPPTAVDAAVDRPVRIYPTRGAASSGVKQLIQLLQVSKSGSAGVVVIGILGVQVTNSAGLYTFVNKVAGRHVFSEVEERDSALSSSSSLLASIQLVYDERRGVAFLVGVSKPDGALLDLFAQQEQADSEQDLSTFLETAEQERLSMELLLYTSCHQLFHFTEHGRFTSTLLKRTRLLATEKASLQAQLTSAGSKPSKRDKAPSSSSTANNALAPGRCVPMALFVVPARDELLRQPAPSCAAPKPRSATVTFCKAQEAMLTSLFRSLRGGIVGSVRSRDVLAPATLSKDRRLFNIDPAHCVVVLSRTAATAQGDLEHRFAAAMEATMMMTPASFDLDSALQPLAEDDVGFPHALQHVNRFVEAAHSLSHHGSKDAGGVRAELLPLASWLKAFHSVVKAQQKRETKRRQDAADAMTEMPPTHAMFLRHIAGPRMPQARYPRADEQVSNYWREDTESAREMARLMGELDDEDASSEDMKKAALPAIVRDDAAIGASSLRRSRLGSNALHPLLLASPSTGPRDEQLEALQLDDLDNAVNVPAQLSPQGLISIAAADIDEAARSDGVVDLDLELLASIREAVIAERREQHSSNSSSSNSSSSAGDRNILVENFMARMSIREGAQGAAAADSPQSRRRFLSLLRRVNELRSQQAQTEGDEWDGLPYPQIMALPTFQYTPRQRAENQHATERGDPENNTMCAVCYTEYAPQEEVRALPCLHFYHRQCIDQWLLHHRVCPICKHVVAVY</sequence>
<dbReference type="GO" id="GO:0000184">
    <property type="term" value="P:nuclear-transcribed mRNA catabolic process, nonsense-mediated decay"/>
    <property type="evidence" value="ECO:0007669"/>
    <property type="project" value="InterPro"/>
</dbReference>
<dbReference type="Pfam" id="PF13639">
    <property type="entry name" value="zf-RING_2"/>
    <property type="match status" value="1"/>
</dbReference>
<dbReference type="Pfam" id="PF10220">
    <property type="entry name" value="Smg8_Smg9"/>
    <property type="match status" value="1"/>
</dbReference>
<dbReference type="InterPro" id="IPR001841">
    <property type="entry name" value="Znf_RING"/>
</dbReference>
<dbReference type="SUPFAM" id="SSF57850">
    <property type="entry name" value="RING/U-box"/>
    <property type="match status" value="1"/>
</dbReference>
<dbReference type="CDD" id="cd16454">
    <property type="entry name" value="RING-H2_PA-TM-RING"/>
    <property type="match status" value="1"/>
</dbReference>
<gene>
    <name evidence="4" type="ORF">P43SY_005532</name>
</gene>
<keyword evidence="1" id="KW-0479">Metal-binding</keyword>
<feature type="region of interest" description="Disordered" evidence="2">
    <location>
        <begin position="637"/>
        <end position="663"/>
    </location>
</feature>
<evidence type="ECO:0000256" key="1">
    <source>
        <dbReference type="PROSITE-ProRule" id="PRU00175"/>
    </source>
</evidence>
<dbReference type="InterPro" id="IPR013083">
    <property type="entry name" value="Znf_RING/FYVE/PHD"/>
</dbReference>
<evidence type="ECO:0000313" key="5">
    <source>
        <dbReference type="Proteomes" id="UP001209570"/>
    </source>
</evidence>
<dbReference type="SMART" id="SM01083">
    <property type="entry name" value="Cir_N"/>
    <property type="match status" value="1"/>
</dbReference>
<feature type="region of interest" description="Disordered" evidence="2">
    <location>
        <begin position="1"/>
        <end position="38"/>
    </location>
</feature>
<dbReference type="Pfam" id="PF20179">
    <property type="entry name" value="MSS51_C"/>
    <property type="match status" value="1"/>
</dbReference>
<dbReference type="EMBL" id="JAKCXM010000038">
    <property type="protein sequence ID" value="KAJ0405966.1"/>
    <property type="molecule type" value="Genomic_DNA"/>
</dbReference>
<evidence type="ECO:0000313" key="4">
    <source>
        <dbReference type="EMBL" id="KAJ0405966.1"/>
    </source>
</evidence>
<keyword evidence="1" id="KW-0863">Zinc-finger</keyword>
<dbReference type="PROSITE" id="PS50089">
    <property type="entry name" value="ZF_RING_2"/>
    <property type="match status" value="1"/>
</dbReference>
<feature type="region of interest" description="Disordered" evidence="2">
    <location>
        <begin position="980"/>
        <end position="1003"/>
    </location>
</feature>
<evidence type="ECO:0000256" key="2">
    <source>
        <dbReference type="SAM" id="MobiDB-lite"/>
    </source>
</evidence>
<dbReference type="InterPro" id="IPR019354">
    <property type="entry name" value="SMG8-like"/>
</dbReference>
<feature type="compositionally biased region" description="Pro residues" evidence="2">
    <location>
        <begin position="742"/>
        <end position="763"/>
    </location>
</feature>
<dbReference type="SMART" id="SM00184">
    <property type="entry name" value="RING"/>
    <property type="match status" value="1"/>
</dbReference>
<keyword evidence="1" id="KW-0862">Zinc</keyword>
<dbReference type="GO" id="GO:0003714">
    <property type="term" value="F:transcription corepressor activity"/>
    <property type="evidence" value="ECO:0007669"/>
    <property type="project" value="InterPro"/>
</dbReference>
<evidence type="ECO:0000259" key="3">
    <source>
        <dbReference type="PROSITE" id="PS50089"/>
    </source>
</evidence>
<feature type="compositionally biased region" description="Polar residues" evidence="2">
    <location>
        <begin position="382"/>
        <end position="392"/>
    </location>
</feature>
<comment type="caution">
    <text evidence="4">The sequence shown here is derived from an EMBL/GenBank/DDBJ whole genome shotgun (WGS) entry which is preliminary data.</text>
</comment>
<dbReference type="InterPro" id="IPR019339">
    <property type="entry name" value="CIR_N_dom"/>
</dbReference>
<dbReference type="Pfam" id="PF10197">
    <property type="entry name" value="Cir_N"/>
    <property type="match status" value="1"/>
</dbReference>
<feature type="compositionally biased region" description="Low complexity" evidence="2">
    <location>
        <begin position="771"/>
        <end position="789"/>
    </location>
</feature>
<dbReference type="InterPro" id="IPR046824">
    <property type="entry name" value="Mss51-like_C"/>
</dbReference>
<accession>A0AAD5M8K4</accession>
<feature type="region of interest" description="Disordered" evidence="2">
    <location>
        <begin position="379"/>
        <end position="398"/>
    </location>
</feature>
<feature type="region of interest" description="Disordered" evidence="2">
    <location>
        <begin position="489"/>
        <end position="512"/>
    </location>
</feature>
<dbReference type="PANTHER" id="PTHR13151:SF2">
    <property type="entry name" value="COREPRESSOR INTERACTING WITH RBPJ 1"/>
    <property type="match status" value="1"/>
</dbReference>
<feature type="compositionally biased region" description="Basic residues" evidence="2">
    <location>
        <begin position="693"/>
        <end position="714"/>
    </location>
</feature>
<dbReference type="InterPro" id="IPR040014">
    <property type="entry name" value="CIR1"/>
</dbReference>
<organism evidence="4 5">
    <name type="scientific">Pythium insidiosum</name>
    <name type="common">Pythiosis disease agent</name>
    <dbReference type="NCBI Taxonomy" id="114742"/>
    <lineage>
        <taxon>Eukaryota</taxon>
        <taxon>Sar</taxon>
        <taxon>Stramenopiles</taxon>
        <taxon>Oomycota</taxon>
        <taxon>Peronosporomycetes</taxon>
        <taxon>Pythiales</taxon>
        <taxon>Pythiaceae</taxon>
        <taxon>Pythium</taxon>
    </lineage>
</organism>
<dbReference type="Gene3D" id="3.30.40.10">
    <property type="entry name" value="Zinc/RING finger domain, C3HC4 (zinc finger)"/>
    <property type="match status" value="1"/>
</dbReference>
<dbReference type="Proteomes" id="UP001209570">
    <property type="component" value="Unassembled WGS sequence"/>
</dbReference>
<name>A0AAD5M8K4_PYTIN</name>
<protein>
    <recommendedName>
        <fullName evidence="3">RING-type domain-containing protein</fullName>
    </recommendedName>
</protein>
<dbReference type="GO" id="GO:0008270">
    <property type="term" value="F:zinc ion binding"/>
    <property type="evidence" value="ECO:0007669"/>
    <property type="project" value="UniProtKB-KW"/>
</dbReference>
<reference evidence="4" key="1">
    <citation type="submission" date="2021-12" db="EMBL/GenBank/DDBJ databases">
        <title>Prjna785345.</title>
        <authorList>
            <person name="Rujirawat T."/>
            <person name="Krajaejun T."/>
        </authorList>
    </citation>
    <scope>NUCLEOTIDE SEQUENCE</scope>
    <source>
        <strain evidence="4">Pi057C3</strain>
    </source>
</reference>
<feature type="compositionally biased region" description="Low complexity" evidence="2">
    <location>
        <begin position="495"/>
        <end position="507"/>
    </location>
</feature>
<keyword evidence="5" id="KW-1185">Reference proteome</keyword>
<proteinExistence type="predicted"/>
<dbReference type="PANTHER" id="PTHR13151">
    <property type="entry name" value="CBF1 INTERACTING COREPRESSOR CIR"/>
    <property type="match status" value="1"/>
</dbReference>
<feature type="compositionally biased region" description="Low complexity" evidence="2">
    <location>
        <begin position="1379"/>
        <end position="1390"/>
    </location>
</feature>